<proteinExistence type="predicted"/>
<dbReference type="AlphaFoldDB" id="A0A0F9BZU5"/>
<dbReference type="EMBL" id="LAZR01049316">
    <property type="protein sequence ID" value="KKK89931.1"/>
    <property type="molecule type" value="Genomic_DNA"/>
</dbReference>
<dbReference type="InterPro" id="IPR011335">
    <property type="entry name" value="Restrct_endonuc-II-like"/>
</dbReference>
<feature type="domain" description="Nuclease associated modular" evidence="1">
    <location>
        <begin position="104"/>
        <end position="120"/>
    </location>
</feature>
<feature type="domain" description="Nuclease associated modular" evidence="1">
    <location>
        <begin position="81"/>
        <end position="97"/>
    </location>
</feature>
<reference evidence="2" key="1">
    <citation type="journal article" date="2015" name="Nature">
        <title>Complex archaea that bridge the gap between prokaryotes and eukaryotes.</title>
        <authorList>
            <person name="Spang A."/>
            <person name="Saw J.H."/>
            <person name="Jorgensen S.L."/>
            <person name="Zaremba-Niedzwiedzka K."/>
            <person name="Martijn J."/>
            <person name="Lind A.E."/>
            <person name="van Eijk R."/>
            <person name="Schleper C."/>
            <person name="Guy L."/>
            <person name="Ettema T.J."/>
        </authorList>
    </citation>
    <scope>NUCLEOTIDE SEQUENCE</scope>
</reference>
<organism evidence="2">
    <name type="scientific">marine sediment metagenome</name>
    <dbReference type="NCBI Taxonomy" id="412755"/>
    <lineage>
        <taxon>unclassified sequences</taxon>
        <taxon>metagenomes</taxon>
        <taxon>ecological metagenomes</taxon>
    </lineage>
</organism>
<dbReference type="InterPro" id="IPR003611">
    <property type="entry name" value="NUMOD3"/>
</dbReference>
<protein>
    <recommendedName>
        <fullName evidence="1">Nuclease associated modular domain-containing protein</fullName>
    </recommendedName>
</protein>
<sequence length="265" mass="30957">MANEESEVHKLSIKVSYTVDLSEVRRQAMLKRYSDPKERELQSQCMKLVMNSPKTKIRISEGQKKKTKNPLHWAKMHDARRGSKASKETKEKMRLVKLGNTFHLGHNHSQETIEKMRAVKLGKVMSRETRLKMSRTGKRLWRLSSHRDKLVSTSRKAMSIHPNKPESIVLELLNIIAPNEWAFVGDGQVIIEGKIPDFININGQKKIIEVFGDYWHGERARCYEKTEEGRKRLFKKYGYLTLIIWENELKDVDRVRDKIKEFVGG</sequence>
<dbReference type="GO" id="GO:0003677">
    <property type="term" value="F:DNA binding"/>
    <property type="evidence" value="ECO:0007669"/>
    <property type="project" value="InterPro"/>
</dbReference>
<evidence type="ECO:0000313" key="2">
    <source>
        <dbReference type="EMBL" id="KKK89931.1"/>
    </source>
</evidence>
<accession>A0A0F9BZU5</accession>
<comment type="caution">
    <text evidence="2">The sequence shown here is derived from an EMBL/GenBank/DDBJ whole genome shotgun (WGS) entry which is preliminary data.</text>
</comment>
<dbReference type="SUPFAM" id="SSF52980">
    <property type="entry name" value="Restriction endonuclease-like"/>
    <property type="match status" value="1"/>
</dbReference>
<feature type="domain" description="Nuclease associated modular" evidence="1">
    <location>
        <begin position="121"/>
        <end position="137"/>
    </location>
</feature>
<dbReference type="Gene3D" id="3.40.960.10">
    <property type="entry name" value="VSR Endonuclease"/>
    <property type="match status" value="1"/>
</dbReference>
<gene>
    <name evidence="2" type="ORF">LCGC14_2728160</name>
</gene>
<evidence type="ECO:0000259" key="1">
    <source>
        <dbReference type="SMART" id="SM00496"/>
    </source>
</evidence>
<dbReference type="SMART" id="SM00496">
    <property type="entry name" value="IENR2"/>
    <property type="match status" value="3"/>
</dbReference>
<name>A0A0F9BZU5_9ZZZZ</name>